<dbReference type="Proteomes" id="UP001156856">
    <property type="component" value="Unassembled WGS sequence"/>
</dbReference>
<dbReference type="RefSeq" id="WP_147028890.1">
    <property type="nucleotide sequence ID" value="NZ_BJZU01000154.1"/>
</dbReference>
<name>A0A512JBY0_9HYPH</name>
<evidence type="ECO:0000313" key="3">
    <source>
        <dbReference type="EMBL" id="GLS63820.1"/>
    </source>
</evidence>
<dbReference type="EMBL" id="BSPK01000027">
    <property type="protein sequence ID" value="GLS63820.1"/>
    <property type="molecule type" value="Genomic_DNA"/>
</dbReference>
<evidence type="ECO:0000313" key="4">
    <source>
        <dbReference type="Proteomes" id="UP000321960"/>
    </source>
</evidence>
<gene>
    <name evidence="3" type="ORF">GCM10007888_22010</name>
    <name evidence="2" type="ORF">MOX02_54770</name>
</gene>
<feature type="transmembrane region" description="Helical" evidence="1">
    <location>
        <begin position="34"/>
        <end position="53"/>
    </location>
</feature>
<keyword evidence="1" id="KW-0812">Transmembrane</keyword>
<comment type="caution">
    <text evidence="2">The sequence shown here is derived from an EMBL/GenBank/DDBJ whole genome shotgun (WGS) entry which is preliminary data.</text>
</comment>
<keyword evidence="1" id="KW-0472">Membrane</keyword>
<evidence type="ECO:0000313" key="5">
    <source>
        <dbReference type="Proteomes" id="UP001156856"/>
    </source>
</evidence>
<reference evidence="3" key="1">
    <citation type="journal article" date="2014" name="Int. J. Syst. Evol. Microbiol.">
        <title>Complete genome of a new Firmicutes species belonging to the dominant human colonic microbiota ('Ruminococcus bicirculans') reveals two chromosomes and a selective capacity to utilize plant glucans.</title>
        <authorList>
            <consortium name="NISC Comparative Sequencing Program"/>
            <person name="Wegmann U."/>
            <person name="Louis P."/>
            <person name="Goesmann A."/>
            <person name="Henrissat B."/>
            <person name="Duncan S.H."/>
            <person name="Flint H.J."/>
        </authorList>
    </citation>
    <scope>NUCLEOTIDE SEQUENCE</scope>
    <source>
        <strain evidence="3">NBRC 107715</strain>
    </source>
</reference>
<accession>A0A512JBY0</accession>
<dbReference type="AlphaFoldDB" id="A0A512JBY0"/>
<proteinExistence type="predicted"/>
<reference evidence="5" key="2">
    <citation type="journal article" date="2019" name="Int. J. Syst. Evol. Microbiol.">
        <title>The Global Catalogue of Microorganisms (GCM) 10K type strain sequencing project: providing services to taxonomists for standard genome sequencing and annotation.</title>
        <authorList>
            <consortium name="The Broad Institute Genomics Platform"/>
            <consortium name="The Broad Institute Genome Sequencing Center for Infectious Disease"/>
            <person name="Wu L."/>
            <person name="Ma J."/>
        </authorList>
    </citation>
    <scope>NUCLEOTIDE SEQUENCE [LARGE SCALE GENOMIC DNA]</scope>
    <source>
        <strain evidence="5">NBRC 107715</strain>
    </source>
</reference>
<sequence length="72" mass="7707">MHVPAAALIEAAAFTLGCIAIHRMRRHALRLTKILLVALVAVALVCITVEALLNPGAEADEYDMLSALENAR</sequence>
<evidence type="ECO:0000256" key="1">
    <source>
        <dbReference type="SAM" id="Phobius"/>
    </source>
</evidence>
<keyword evidence="5" id="KW-1185">Reference proteome</keyword>
<reference evidence="2 4" key="3">
    <citation type="submission" date="2019-07" db="EMBL/GenBank/DDBJ databases">
        <title>Whole genome shotgun sequence of Methylobacterium oxalidis NBRC 107715.</title>
        <authorList>
            <person name="Hosoyama A."/>
            <person name="Uohara A."/>
            <person name="Ohji S."/>
            <person name="Ichikawa N."/>
        </authorList>
    </citation>
    <scope>NUCLEOTIDE SEQUENCE [LARGE SCALE GENOMIC DNA]</scope>
    <source>
        <strain evidence="2 4">NBRC 107715</strain>
    </source>
</reference>
<dbReference type="Proteomes" id="UP000321960">
    <property type="component" value="Unassembled WGS sequence"/>
</dbReference>
<protein>
    <submittedName>
        <fullName evidence="2">Uncharacterized protein</fullName>
    </submittedName>
</protein>
<evidence type="ECO:0000313" key="2">
    <source>
        <dbReference type="EMBL" id="GEP07439.1"/>
    </source>
</evidence>
<feature type="transmembrane region" description="Helical" evidence="1">
    <location>
        <begin position="6"/>
        <end position="22"/>
    </location>
</feature>
<reference evidence="3" key="4">
    <citation type="submission" date="2023-01" db="EMBL/GenBank/DDBJ databases">
        <title>Draft genome sequence of Methylobacterium oxalidis strain NBRC 107715.</title>
        <authorList>
            <person name="Sun Q."/>
            <person name="Mori K."/>
        </authorList>
    </citation>
    <scope>NUCLEOTIDE SEQUENCE</scope>
    <source>
        <strain evidence="3">NBRC 107715</strain>
    </source>
</reference>
<keyword evidence="1" id="KW-1133">Transmembrane helix</keyword>
<organism evidence="2 4">
    <name type="scientific">Methylobacterium oxalidis</name>
    <dbReference type="NCBI Taxonomy" id="944322"/>
    <lineage>
        <taxon>Bacteria</taxon>
        <taxon>Pseudomonadati</taxon>
        <taxon>Pseudomonadota</taxon>
        <taxon>Alphaproteobacteria</taxon>
        <taxon>Hyphomicrobiales</taxon>
        <taxon>Methylobacteriaceae</taxon>
        <taxon>Methylobacterium</taxon>
    </lineage>
</organism>
<dbReference type="EMBL" id="BJZU01000154">
    <property type="protein sequence ID" value="GEP07439.1"/>
    <property type="molecule type" value="Genomic_DNA"/>
</dbReference>